<evidence type="ECO:0000256" key="2">
    <source>
        <dbReference type="SAM" id="Phobius"/>
    </source>
</evidence>
<dbReference type="AlphaFoldDB" id="A0A8S1QXT7"/>
<organism evidence="3 4">
    <name type="scientific">Paramecium sonneborni</name>
    <dbReference type="NCBI Taxonomy" id="65129"/>
    <lineage>
        <taxon>Eukaryota</taxon>
        <taxon>Sar</taxon>
        <taxon>Alveolata</taxon>
        <taxon>Ciliophora</taxon>
        <taxon>Intramacronucleata</taxon>
        <taxon>Oligohymenophorea</taxon>
        <taxon>Peniculida</taxon>
        <taxon>Parameciidae</taxon>
        <taxon>Paramecium</taxon>
    </lineage>
</organism>
<sequence>MTSQVIPFQTQEEENLKQDKSQSIISKNSDIRKQSSVPVAQYSTKNLGKRGTVQLENDLEEEVNSKLHLNIILIAIQSGYFSFWVFLIIFVYVIHNLIFINSSIRI</sequence>
<name>A0A8S1QXT7_9CILI</name>
<feature type="transmembrane region" description="Helical" evidence="2">
    <location>
        <begin position="71"/>
        <end position="100"/>
    </location>
</feature>
<proteinExistence type="predicted"/>
<evidence type="ECO:0008006" key="5">
    <source>
        <dbReference type="Google" id="ProtNLM"/>
    </source>
</evidence>
<reference evidence="3" key="1">
    <citation type="submission" date="2021-01" db="EMBL/GenBank/DDBJ databases">
        <authorList>
            <consortium name="Genoscope - CEA"/>
            <person name="William W."/>
        </authorList>
    </citation>
    <scope>NUCLEOTIDE SEQUENCE</scope>
</reference>
<keyword evidence="2" id="KW-1133">Transmembrane helix</keyword>
<accession>A0A8S1QXT7</accession>
<evidence type="ECO:0000313" key="4">
    <source>
        <dbReference type="Proteomes" id="UP000692954"/>
    </source>
</evidence>
<feature type="region of interest" description="Disordered" evidence="1">
    <location>
        <begin position="1"/>
        <end position="23"/>
    </location>
</feature>
<keyword evidence="4" id="KW-1185">Reference proteome</keyword>
<keyword evidence="2" id="KW-0472">Membrane</keyword>
<gene>
    <name evidence="3" type="ORF">PSON_ATCC_30995.1.T1270007</name>
</gene>
<dbReference type="OrthoDB" id="6612291at2759"/>
<feature type="compositionally biased region" description="Polar residues" evidence="1">
    <location>
        <begin position="1"/>
        <end position="10"/>
    </location>
</feature>
<evidence type="ECO:0000256" key="1">
    <source>
        <dbReference type="SAM" id="MobiDB-lite"/>
    </source>
</evidence>
<comment type="caution">
    <text evidence="3">The sequence shown here is derived from an EMBL/GenBank/DDBJ whole genome shotgun (WGS) entry which is preliminary data.</text>
</comment>
<dbReference type="Proteomes" id="UP000692954">
    <property type="component" value="Unassembled WGS sequence"/>
</dbReference>
<protein>
    <recommendedName>
        <fullName evidence="5">Transmembrane protein</fullName>
    </recommendedName>
</protein>
<dbReference type="EMBL" id="CAJJDN010000127">
    <property type="protein sequence ID" value="CAD8120551.1"/>
    <property type="molecule type" value="Genomic_DNA"/>
</dbReference>
<evidence type="ECO:0000313" key="3">
    <source>
        <dbReference type="EMBL" id="CAD8120551.1"/>
    </source>
</evidence>
<keyword evidence="2" id="KW-0812">Transmembrane</keyword>